<evidence type="ECO:0000313" key="4">
    <source>
        <dbReference type="Proteomes" id="UP000094056"/>
    </source>
</evidence>
<feature type="domain" description="Response regulatory" evidence="2">
    <location>
        <begin position="1"/>
        <end position="77"/>
    </location>
</feature>
<dbReference type="EMBL" id="MAYW01000131">
    <property type="protein sequence ID" value="ODS31251.1"/>
    <property type="molecule type" value="Genomic_DNA"/>
</dbReference>
<gene>
    <name evidence="3" type="ORF">SCARUB_03620</name>
</gene>
<proteinExistence type="predicted"/>
<dbReference type="InterPro" id="IPR011006">
    <property type="entry name" value="CheY-like_superfamily"/>
</dbReference>
<dbReference type="InterPro" id="IPR001789">
    <property type="entry name" value="Sig_transdc_resp-reg_receiver"/>
</dbReference>
<dbReference type="GO" id="GO:0000160">
    <property type="term" value="P:phosphorelay signal transduction system"/>
    <property type="evidence" value="ECO:0007669"/>
    <property type="project" value="InterPro"/>
</dbReference>
<sequence length="203" mass="22979">MIENSYNLLIADIHMPGNPELELVKDIPIIAEGMPVILVTGYPSVNSAIESIKLPVSAYMVKPVKFNELLEQVRNSIEHSRTYRAVCDTRKYLQEWCKDLDNIKKSINQKQETASSVPISTFFELTLRNVVNALLNLKHLTEELAIQTDEQYVCNLLDCPSLTTLKSGLAETVEVLKKTKNSFKSKDLGKLRKKLEMLVEKGK</sequence>
<dbReference type="Gene3D" id="3.40.50.2300">
    <property type="match status" value="1"/>
</dbReference>
<accession>A0A1E3X6M2</accession>
<keyword evidence="1" id="KW-0597">Phosphoprotein</keyword>
<feature type="modified residue" description="4-aspartylphosphate" evidence="1">
    <location>
        <position position="12"/>
    </location>
</feature>
<dbReference type="Pfam" id="PF00072">
    <property type="entry name" value="Response_reg"/>
    <property type="match status" value="1"/>
</dbReference>
<name>A0A1E3X6M2_9BACT</name>
<reference evidence="3 4" key="1">
    <citation type="submission" date="2016-07" db="EMBL/GenBank/DDBJ databases">
        <title>Draft genome of Scalindua rubra, obtained from a brine-seawater interface in the Red Sea, sheds light on salt adaptation in anammox bacteria.</title>
        <authorList>
            <person name="Speth D.R."/>
            <person name="Lagkouvardos I."/>
            <person name="Wang Y."/>
            <person name="Qian P.-Y."/>
            <person name="Dutilh B.E."/>
            <person name="Jetten M.S."/>
        </authorList>
    </citation>
    <scope>NUCLEOTIDE SEQUENCE [LARGE SCALE GENOMIC DNA]</scope>
    <source>
        <strain evidence="3">BSI-1</strain>
    </source>
</reference>
<protein>
    <submittedName>
        <fullName evidence="3">Two-component response regulator</fullName>
    </submittedName>
</protein>
<comment type="caution">
    <text evidence="3">The sequence shown here is derived from an EMBL/GenBank/DDBJ whole genome shotgun (WGS) entry which is preliminary data.</text>
</comment>
<evidence type="ECO:0000313" key="3">
    <source>
        <dbReference type="EMBL" id="ODS31251.1"/>
    </source>
</evidence>
<dbReference type="AlphaFoldDB" id="A0A1E3X6M2"/>
<dbReference type="PROSITE" id="PS50110">
    <property type="entry name" value="RESPONSE_REGULATORY"/>
    <property type="match status" value="1"/>
</dbReference>
<dbReference type="CDD" id="cd00156">
    <property type="entry name" value="REC"/>
    <property type="match status" value="1"/>
</dbReference>
<evidence type="ECO:0000256" key="1">
    <source>
        <dbReference type="PROSITE-ProRule" id="PRU00169"/>
    </source>
</evidence>
<dbReference type="Proteomes" id="UP000094056">
    <property type="component" value="Unassembled WGS sequence"/>
</dbReference>
<evidence type="ECO:0000259" key="2">
    <source>
        <dbReference type="PROSITE" id="PS50110"/>
    </source>
</evidence>
<organism evidence="3 4">
    <name type="scientific">Candidatus Scalindua rubra</name>
    <dbReference type="NCBI Taxonomy" id="1872076"/>
    <lineage>
        <taxon>Bacteria</taxon>
        <taxon>Pseudomonadati</taxon>
        <taxon>Planctomycetota</taxon>
        <taxon>Candidatus Brocadiia</taxon>
        <taxon>Candidatus Brocadiales</taxon>
        <taxon>Candidatus Scalinduaceae</taxon>
        <taxon>Candidatus Scalindua</taxon>
    </lineage>
</organism>
<dbReference type="SUPFAM" id="SSF52172">
    <property type="entry name" value="CheY-like"/>
    <property type="match status" value="1"/>
</dbReference>